<evidence type="ECO:0000313" key="1">
    <source>
        <dbReference type="EMBL" id="ASP39168.1"/>
    </source>
</evidence>
<gene>
    <name evidence="1" type="ORF">CHH28_10975</name>
</gene>
<dbReference type="AlphaFoldDB" id="A0A222FJI7"/>
<dbReference type="Proteomes" id="UP000202440">
    <property type="component" value="Chromosome"/>
</dbReference>
<evidence type="ECO:0000313" key="2">
    <source>
        <dbReference type="Proteomes" id="UP000202440"/>
    </source>
</evidence>
<dbReference type="KEGG" id="bsan:CHH28_10975"/>
<organism evidence="1 2">
    <name type="scientific">Bacterioplanes sanyensis</name>
    <dbReference type="NCBI Taxonomy" id="1249553"/>
    <lineage>
        <taxon>Bacteria</taxon>
        <taxon>Pseudomonadati</taxon>
        <taxon>Pseudomonadota</taxon>
        <taxon>Gammaproteobacteria</taxon>
        <taxon>Oceanospirillales</taxon>
        <taxon>Oceanospirillaceae</taxon>
        <taxon>Bacterioplanes</taxon>
    </lineage>
</organism>
<accession>A0A222FJI7</accession>
<name>A0A222FJI7_9GAMM</name>
<keyword evidence="2" id="KW-1185">Reference proteome</keyword>
<proteinExistence type="predicted"/>
<dbReference type="EMBL" id="CP022530">
    <property type="protein sequence ID" value="ASP39168.1"/>
    <property type="molecule type" value="Genomic_DNA"/>
</dbReference>
<sequence>MWADMAPLDEQELQQVDGQAGITLSGYMEFEQGTRFSYQNEDADYRDNTLYWLVMNEVTGGIGFTDMKLDLVDGIGPNGDKTAMQITLPQELTFEQLQTEGFYLGDSREVSQMADRRFVFAVEIDGKLQAPAQTKINIFPVN</sequence>
<reference evidence="1 2" key="1">
    <citation type="submission" date="2017-07" db="EMBL/GenBank/DDBJ databases">
        <title>Annotated genome sequence of Bacterioplanes sanyensis isolated from Red Sea.</title>
        <authorList>
            <person name="Rehman Z.U."/>
        </authorList>
    </citation>
    <scope>NUCLEOTIDE SEQUENCE [LARGE SCALE GENOMIC DNA]</scope>
    <source>
        <strain evidence="1 2">NV9</strain>
    </source>
</reference>
<protein>
    <submittedName>
        <fullName evidence="1">Uncharacterized protein</fullName>
    </submittedName>
</protein>